<dbReference type="InterPro" id="IPR001387">
    <property type="entry name" value="Cro/C1-type_HTH"/>
</dbReference>
<dbReference type="Gene3D" id="1.10.260.40">
    <property type="entry name" value="lambda repressor-like DNA-binding domains"/>
    <property type="match status" value="1"/>
</dbReference>
<evidence type="ECO:0000313" key="4">
    <source>
        <dbReference type="EMBL" id="MDQ0156744.1"/>
    </source>
</evidence>
<sequence>MTELGNRLKETRLEKGMSLDDLQEVTKIQKRYLLGIEEGNYSMMPGPFYVRAFIKQYAEALELNPEELFEEFKAEIPSTFNEDLPEKLSRVQSRKKFSGNSSRFFDILPKILVIAFIIGALAVIWYFWSKYADDNGNEPINNNKEGTSYEQSENLSREDVKKNEPVEEPTTDPEDTDVTDPNDSTDTEEESTVQQEISVIETKGKNTVYELKNTDKFVLKVVSTGETWVNIKDGKGSSLFQGMLKQGETDSNTQDLTNETEAEIKIGKATDTEIYVNDQKLEYAIPPGEKVTQNITIRFTKASQ</sequence>
<accession>A0ABT9V716</accession>
<reference evidence="4 5" key="1">
    <citation type="submission" date="2023-07" db="EMBL/GenBank/DDBJ databases">
        <title>Genomic Encyclopedia of Type Strains, Phase IV (KMG-IV): sequencing the most valuable type-strain genomes for metagenomic binning, comparative biology and taxonomic classification.</title>
        <authorList>
            <person name="Goeker M."/>
        </authorList>
    </citation>
    <scope>NUCLEOTIDE SEQUENCE [LARGE SCALE GENOMIC DNA]</scope>
    <source>
        <strain evidence="4 5">DSM 23948</strain>
    </source>
</reference>
<dbReference type="InterPro" id="IPR010982">
    <property type="entry name" value="Lambda_DNA-bd_dom_sf"/>
</dbReference>
<dbReference type="PROSITE" id="PS50943">
    <property type="entry name" value="HTH_CROC1"/>
    <property type="match status" value="1"/>
</dbReference>
<dbReference type="RefSeq" id="WP_307151244.1">
    <property type="nucleotide sequence ID" value="NZ_JAUSTU010000015.1"/>
</dbReference>
<dbReference type="CDD" id="cd00093">
    <property type="entry name" value="HTH_XRE"/>
    <property type="match status" value="1"/>
</dbReference>
<dbReference type="SUPFAM" id="SSF47413">
    <property type="entry name" value="lambda repressor-like DNA-binding domains"/>
    <property type="match status" value="1"/>
</dbReference>
<dbReference type="InterPro" id="IPR025194">
    <property type="entry name" value="RodZ-like_C"/>
</dbReference>
<dbReference type="PANTHER" id="PTHR34475:SF1">
    <property type="entry name" value="CYTOSKELETON PROTEIN RODZ"/>
    <property type="match status" value="1"/>
</dbReference>
<proteinExistence type="predicted"/>
<evidence type="ECO:0000256" key="2">
    <source>
        <dbReference type="SAM" id="Phobius"/>
    </source>
</evidence>
<feature type="compositionally biased region" description="Polar residues" evidence="1">
    <location>
        <begin position="142"/>
        <end position="154"/>
    </location>
</feature>
<evidence type="ECO:0000313" key="5">
    <source>
        <dbReference type="Proteomes" id="UP001231362"/>
    </source>
</evidence>
<organism evidence="4 5">
    <name type="scientific">Anoxybacillus andreesenii</name>
    <dbReference type="NCBI Taxonomy" id="1325932"/>
    <lineage>
        <taxon>Bacteria</taxon>
        <taxon>Bacillati</taxon>
        <taxon>Bacillota</taxon>
        <taxon>Bacilli</taxon>
        <taxon>Bacillales</taxon>
        <taxon>Anoxybacillaceae</taxon>
        <taxon>Anoxybacillus</taxon>
    </lineage>
</organism>
<gene>
    <name evidence="4" type="ORF">J2S07_003067</name>
</gene>
<dbReference type="Pfam" id="PF13464">
    <property type="entry name" value="RodZ_C"/>
    <property type="match status" value="1"/>
</dbReference>
<keyword evidence="2" id="KW-1133">Transmembrane helix</keyword>
<evidence type="ECO:0000259" key="3">
    <source>
        <dbReference type="PROSITE" id="PS50943"/>
    </source>
</evidence>
<keyword evidence="2" id="KW-0812">Transmembrane</keyword>
<dbReference type="PANTHER" id="PTHR34475">
    <property type="match status" value="1"/>
</dbReference>
<dbReference type="Proteomes" id="UP001231362">
    <property type="component" value="Unassembled WGS sequence"/>
</dbReference>
<keyword evidence="5" id="KW-1185">Reference proteome</keyword>
<protein>
    <submittedName>
        <fullName evidence="4">Cytoskeletal protein RodZ</fullName>
    </submittedName>
</protein>
<feature type="compositionally biased region" description="Basic and acidic residues" evidence="1">
    <location>
        <begin position="155"/>
        <end position="165"/>
    </location>
</feature>
<feature type="region of interest" description="Disordered" evidence="1">
    <location>
        <begin position="142"/>
        <end position="195"/>
    </location>
</feature>
<name>A0ABT9V716_9BACL</name>
<dbReference type="Pfam" id="PF13413">
    <property type="entry name" value="HTH_25"/>
    <property type="match status" value="1"/>
</dbReference>
<feature type="transmembrane region" description="Helical" evidence="2">
    <location>
        <begin position="104"/>
        <end position="128"/>
    </location>
</feature>
<feature type="domain" description="HTH cro/C1-type" evidence="3">
    <location>
        <begin position="8"/>
        <end position="68"/>
    </location>
</feature>
<dbReference type="EMBL" id="JAUSTU010000015">
    <property type="protein sequence ID" value="MDQ0156744.1"/>
    <property type="molecule type" value="Genomic_DNA"/>
</dbReference>
<dbReference type="InterPro" id="IPR050400">
    <property type="entry name" value="Bact_Cytoskel_RodZ"/>
</dbReference>
<dbReference type="SMART" id="SM00530">
    <property type="entry name" value="HTH_XRE"/>
    <property type="match status" value="1"/>
</dbReference>
<keyword evidence="2" id="KW-0472">Membrane</keyword>
<feature type="compositionally biased region" description="Acidic residues" evidence="1">
    <location>
        <begin position="166"/>
        <end position="191"/>
    </location>
</feature>
<comment type="caution">
    <text evidence="4">The sequence shown here is derived from an EMBL/GenBank/DDBJ whole genome shotgun (WGS) entry which is preliminary data.</text>
</comment>
<evidence type="ECO:0000256" key="1">
    <source>
        <dbReference type="SAM" id="MobiDB-lite"/>
    </source>
</evidence>